<evidence type="ECO:0000313" key="3">
    <source>
        <dbReference type="Proteomes" id="UP001600888"/>
    </source>
</evidence>
<evidence type="ECO:0000256" key="1">
    <source>
        <dbReference type="SAM" id="SignalP"/>
    </source>
</evidence>
<keyword evidence="3" id="KW-1185">Reference proteome</keyword>
<evidence type="ECO:0000313" key="2">
    <source>
        <dbReference type="EMBL" id="KAL2286880.1"/>
    </source>
</evidence>
<accession>A0ABR4EWQ5</accession>
<comment type="caution">
    <text evidence="2">The sequence shown here is derived from an EMBL/GenBank/DDBJ whole genome shotgun (WGS) entry which is preliminary data.</text>
</comment>
<feature type="signal peptide" evidence="1">
    <location>
        <begin position="1"/>
        <end position="22"/>
    </location>
</feature>
<dbReference type="EMBL" id="JBAWTH010000022">
    <property type="protein sequence ID" value="KAL2286880.1"/>
    <property type="molecule type" value="Genomic_DNA"/>
</dbReference>
<gene>
    <name evidence="2" type="ORF">FJTKL_06405</name>
</gene>
<name>A0ABR4EWQ5_9PEZI</name>
<sequence>MNVFNASTAIMSLLGLAATAHATVEVILCAEPSFGNCATYNVNSGGCVDLSPVAHIESLAVSSPCSIYSGPSCTGTESQVTGSVPSLLDSFDKTVASVLCS</sequence>
<dbReference type="Proteomes" id="UP001600888">
    <property type="component" value="Unassembled WGS sequence"/>
</dbReference>
<proteinExistence type="predicted"/>
<protein>
    <submittedName>
        <fullName evidence="2">Uncharacterized protein</fullName>
    </submittedName>
</protein>
<feature type="chain" id="PRO_5046933087" evidence="1">
    <location>
        <begin position="23"/>
        <end position="101"/>
    </location>
</feature>
<organism evidence="2 3">
    <name type="scientific">Diaporthe vaccinii</name>
    <dbReference type="NCBI Taxonomy" id="105482"/>
    <lineage>
        <taxon>Eukaryota</taxon>
        <taxon>Fungi</taxon>
        <taxon>Dikarya</taxon>
        <taxon>Ascomycota</taxon>
        <taxon>Pezizomycotina</taxon>
        <taxon>Sordariomycetes</taxon>
        <taxon>Sordariomycetidae</taxon>
        <taxon>Diaporthales</taxon>
        <taxon>Diaporthaceae</taxon>
        <taxon>Diaporthe</taxon>
        <taxon>Diaporthe eres species complex</taxon>
    </lineage>
</organism>
<keyword evidence="1" id="KW-0732">Signal</keyword>
<reference evidence="2 3" key="1">
    <citation type="submission" date="2024-03" db="EMBL/GenBank/DDBJ databases">
        <title>A high-quality draft genome sequence of Diaporthe vaccinii, a causative agent of upright dieback and viscid rot disease in cranberry plants.</title>
        <authorList>
            <person name="Sarrasin M."/>
            <person name="Lang B.F."/>
            <person name="Burger G."/>
        </authorList>
    </citation>
    <scope>NUCLEOTIDE SEQUENCE [LARGE SCALE GENOMIC DNA]</scope>
    <source>
        <strain evidence="2 3">IS7</strain>
    </source>
</reference>